<dbReference type="KEGG" id="salo:EF888_04925"/>
<protein>
    <submittedName>
        <fullName evidence="4">CobQ/CobB/MinD/ParA family nucleotide binding protein</fullName>
    </submittedName>
</protein>
<dbReference type="AlphaFoldDB" id="A0A316GHM6"/>
<dbReference type="CDD" id="cd05387">
    <property type="entry name" value="BY-kinase"/>
    <property type="match status" value="1"/>
</dbReference>
<name>A0A316GHM6_9RHOB</name>
<keyword evidence="5" id="KW-1185">Reference proteome</keyword>
<dbReference type="PANTHER" id="PTHR32309">
    <property type="entry name" value="TYROSINE-PROTEIN KINASE"/>
    <property type="match status" value="1"/>
</dbReference>
<evidence type="ECO:0000256" key="2">
    <source>
        <dbReference type="ARBA" id="ARBA00022840"/>
    </source>
</evidence>
<dbReference type="Gene3D" id="3.40.50.300">
    <property type="entry name" value="P-loop containing nucleotide triphosphate hydrolases"/>
    <property type="match status" value="1"/>
</dbReference>
<accession>A0A316GHM6</accession>
<dbReference type="RefSeq" id="WP_109757721.1">
    <property type="nucleotide sequence ID" value="NZ_CP034588.1"/>
</dbReference>
<comment type="caution">
    <text evidence="4">The sequence shown here is derived from an EMBL/GenBank/DDBJ whole genome shotgun (WGS) entry which is preliminary data.</text>
</comment>
<reference evidence="4 5" key="1">
    <citation type="submission" date="2018-05" db="EMBL/GenBank/DDBJ databases">
        <title>Genomic Encyclopedia of Type Strains, Phase IV (KMG-IV): sequencing the most valuable type-strain genomes for metagenomic binning, comparative biology and taxonomic classification.</title>
        <authorList>
            <person name="Goeker M."/>
        </authorList>
    </citation>
    <scope>NUCLEOTIDE SEQUENCE [LARGE SCALE GENOMIC DNA]</scope>
    <source>
        <strain evidence="4 5">DSM 103371</strain>
    </source>
</reference>
<dbReference type="EMBL" id="QGGV01000001">
    <property type="protein sequence ID" value="PWK58880.1"/>
    <property type="molecule type" value="Genomic_DNA"/>
</dbReference>
<organism evidence="4 5">
    <name type="scientific">Silicimonas algicola</name>
    <dbReference type="NCBI Taxonomy" id="1826607"/>
    <lineage>
        <taxon>Bacteria</taxon>
        <taxon>Pseudomonadati</taxon>
        <taxon>Pseudomonadota</taxon>
        <taxon>Alphaproteobacteria</taxon>
        <taxon>Rhodobacterales</taxon>
        <taxon>Paracoccaceae</taxon>
    </lineage>
</organism>
<feature type="region of interest" description="Disordered" evidence="3">
    <location>
        <begin position="1"/>
        <end position="24"/>
    </location>
</feature>
<dbReference type="InterPro" id="IPR050445">
    <property type="entry name" value="Bact_polysacc_biosynth/exp"/>
</dbReference>
<dbReference type="Pfam" id="PF10609">
    <property type="entry name" value="ParA"/>
    <property type="match status" value="1"/>
</dbReference>
<dbReference type="Proteomes" id="UP000245390">
    <property type="component" value="Unassembled WGS sequence"/>
</dbReference>
<dbReference type="GO" id="GO:0005524">
    <property type="term" value="F:ATP binding"/>
    <property type="evidence" value="ECO:0007669"/>
    <property type="project" value="UniProtKB-KW"/>
</dbReference>
<proteinExistence type="predicted"/>
<feature type="compositionally biased region" description="Basic and acidic residues" evidence="3">
    <location>
        <begin position="10"/>
        <end position="24"/>
    </location>
</feature>
<dbReference type="SUPFAM" id="SSF52540">
    <property type="entry name" value="P-loop containing nucleoside triphosphate hydrolases"/>
    <property type="match status" value="1"/>
</dbReference>
<evidence type="ECO:0000313" key="5">
    <source>
        <dbReference type="Proteomes" id="UP000245390"/>
    </source>
</evidence>
<evidence type="ECO:0000313" key="4">
    <source>
        <dbReference type="EMBL" id="PWK58880.1"/>
    </source>
</evidence>
<dbReference type="PANTHER" id="PTHR32309:SF31">
    <property type="entry name" value="CAPSULAR EXOPOLYSACCHARIDE FAMILY"/>
    <property type="match status" value="1"/>
</dbReference>
<dbReference type="InterPro" id="IPR027417">
    <property type="entry name" value="P-loop_NTPase"/>
</dbReference>
<evidence type="ECO:0000256" key="1">
    <source>
        <dbReference type="ARBA" id="ARBA00022741"/>
    </source>
</evidence>
<dbReference type="OrthoDB" id="9775724at2"/>
<sequence length="277" mass="30791">MEKLQAALARAREKREGGTDRPLRTTDVTARNRARRAAKDGAIGERWASIGMFEASPKRMHDSRIYSSEASVEAQHFDILRTKLFLEMRRNDWTRIAITSATAGCGKTTTACNLIAGMGRQPETRGMLFDMDFRRPAVAKFFGAAPGSSLEDVFLGNVDFADQAMRLDENTSVSVTTRIVADPARVILRSQTSEILDQIQADYRPDLMLFDMPPVLVSDETRGFLKLVDAVLIVAAADMTTVAQVDEVEREVAQYSNVAGIVLNKCRFMDEGYGYSY</sequence>
<dbReference type="InterPro" id="IPR005702">
    <property type="entry name" value="Wzc-like_C"/>
</dbReference>
<evidence type="ECO:0000256" key="3">
    <source>
        <dbReference type="SAM" id="MobiDB-lite"/>
    </source>
</evidence>
<dbReference type="InterPro" id="IPR033756">
    <property type="entry name" value="YlxH/NBP35"/>
</dbReference>
<gene>
    <name evidence="4" type="ORF">C8D95_101697</name>
</gene>
<keyword evidence="1" id="KW-0547">Nucleotide-binding</keyword>
<keyword evidence="2" id="KW-0067">ATP-binding</keyword>